<dbReference type="InterPro" id="IPR050950">
    <property type="entry name" value="HTH-type_LysR_regulators"/>
</dbReference>
<keyword evidence="2" id="KW-0805">Transcription regulation</keyword>
<keyword evidence="4" id="KW-0804">Transcription</keyword>
<evidence type="ECO:0000256" key="3">
    <source>
        <dbReference type="ARBA" id="ARBA00023125"/>
    </source>
</evidence>
<dbReference type="InterPro" id="IPR005119">
    <property type="entry name" value="LysR_subst-bd"/>
</dbReference>
<dbReference type="Proteomes" id="UP000076848">
    <property type="component" value="Unassembled WGS sequence"/>
</dbReference>
<evidence type="ECO:0000313" key="6">
    <source>
        <dbReference type="EMBL" id="SAI67841.1"/>
    </source>
</evidence>
<dbReference type="Pfam" id="PF00126">
    <property type="entry name" value="HTH_1"/>
    <property type="match status" value="1"/>
</dbReference>
<dbReference type="PANTHER" id="PTHR30419">
    <property type="entry name" value="HTH-TYPE TRANSCRIPTIONAL REGULATOR YBHD"/>
    <property type="match status" value="1"/>
</dbReference>
<dbReference type="InterPro" id="IPR000847">
    <property type="entry name" value="LysR_HTH_N"/>
</dbReference>
<dbReference type="RefSeq" id="WP_066125686.1">
    <property type="nucleotide sequence ID" value="NZ_FKIF01000002.1"/>
</dbReference>
<dbReference type="STRING" id="288768.SAMEA3906486_01748"/>
<dbReference type="InterPro" id="IPR036390">
    <property type="entry name" value="WH_DNA-bd_sf"/>
</dbReference>
<gene>
    <name evidence="6" type="primary">gbpR_1</name>
    <name evidence="6" type="ORF">SAMEA3906486_01748</name>
</gene>
<reference evidence="6 7" key="1">
    <citation type="submission" date="2016-04" db="EMBL/GenBank/DDBJ databases">
        <authorList>
            <consortium name="Pathogen Informatics"/>
        </authorList>
    </citation>
    <scope>NUCLEOTIDE SEQUENCE [LARGE SCALE GENOMIC DNA]</scope>
    <source>
        <strain evidence="6 7">H050680373</strain>
    </source>
</reference>
<evidence type="ECO:0000259" key="5">
    <source>
        <dbReference type="PROSITE" id="PS50931"/>
    </source>
</evidence>
<keyword evidence="3" id="KW-0238">DNA-binding</keyword>
<dbReference type="EMBL" id="FKIF01000002">
    <property type="protein sequence ID" value="SAI67841.1"/>
    <property type="molecule type" value="Genomic_DNA"/>
</dbReference>
<comment type="similarity">
    <text evidence="1">Belongs to the LysR transcriptional regulatory family.</text>
</comment>
<sequence length="308" mass="33760">MDWTYRLRLRNVKMLLSLAQTRNISHSAAMLNTTQPGLSKWLKDLEEDIGLPLFERHARGLLPTPYGEVLIAHAQRLDSQLERASTDMAALREGGSGRVVLGASGAAASDTVPLAVLRLLERMPQARISLVEGTTDRLLAQLAQGDLDVVVGRLAPEYHDPVVQSAALYMEPIHLVARPRHPLAARVALQWADLLAYRWILWPKGTPIRNALDTALAAAGQPTPADAIESNSVTINLTLINTSDMIGVASHRAALRLSQMNAMRILPIRLSGFGSVAMYWRREKYPPQAVRMAMACLREVVAEHAPAA</sequence>
<evidence type="ECO:0000256" key="4">
    <source>
        <dbReference type="ARBA" id="ARBA00023163"/>
    </source>
</evidence>
<keyword evidence="7" id="KW-1185">Reference proteome</keyword>
<dbReference type="Pfam" id="PF03466">
    <property type="entry name" value="LysR_substrate"/>
    <property type="match status" value="1"/>
</dbReference>
<evidence type="ECO:0000313" key="7">
    <source>
        <dbReference type="Proteomes" id="UP000076848"/>
    </source>
</evidence>
<dbReference type="GO" id="GO:0003700">
    <property type="term" value="F:DNA-binding transcription factor activity"/>
    <property type="evidence" value="ECO:0007669"/>
    <property type="project" value="InterPro"/>
</dbReference>
<dbReference type="SUPFAM" id="SSF46785">
    <property type="entry name" value="Winged helix' DNA-binding domain"/>
    <property type="match status" value="1"/>
</dbReference>
<proteinExistence type="inferred from homology"/>
<evidence type="ECO:0000256" key="1">
    <source>
        <dbReference type="ARBA" id="ARBA00009437"/>
    </source>
</evidence>
<accession>A0A157SC59</accession>
<dbReference type="Gene3D" id="3.40.190.290">
    <property type="match status" value="1"/>
</dbReference>
<dbReference type="Gene3D" id="1.10.10.10">
    <property type="entry name" value="Winged helix-like DNA-binding domain superfamily/Winged helix DNA-binding domain"/>
    <property type="match status" value="1"/>
</dbReference>
<dbReference type="PANTHER" id="PTHR30419:SF8">
    <property type="entry name" value="NITROGEN ASSIMILATION TRANSCRIPTIONAL ACTIVATOR-RELATED"/>
    <property type="match status" value="1"/>
</dbReference>
<name>A0A157SC59_9BORD</name>
<dbReference type="PRINTS" id="PR00039">
    <property type="entry name" value="HTHLYSR"/>
</dbReference>
<dbReference type="PROSITE" id="PS50931">
    <property type="entry name" value="HTH_LYSR"/>
    <property type="match status" value="1"/>
</dbReference>
<organism evidence="6 7">
    <name type="scientific">Bordetella ansorpii</name>
    <dbReference type="NCBI Taxonomy" id="288768"/>
    <lineage>
        <taxon>Bacteria</taxon>
        <taxon>Pseudomonadati</taxon>
        <taxon>Pseudomonadota</taxon>
        <taxon>Betaproteobacteria</taxon>
        <taxon>Burkholderiales</taxon>
        <taxon>Alcaligenaceae</taxon>
        <taxon>Bordetella</taxon>
    </lineage>
</organism>
<evidence type="ECO:0000256" key="2">
    <source>
        <dbReference type="ARBA" id="ARBA00023015"/>
    </source>
</evidence>
<dbReference type="SUPFAM" id="SSF53850">
    <property type="entry name" value="Periplasmic binding protein-like II"/>
    <property type="match status" value="1"/>
</dbReference>
<dbReference type="InterPro" id="IPR036388">
    <property type="entry name" value="WH-like_DNA-bd_sf"/>
</dbReference>
<dbReference type="OrthoDB" id="8804410at2"/>
<dbReference type="GO" id="GO:0005829">
    <property type="term" value="C:cytosol"/>
    <property type="evidence" value="ECO:0007669"/>
    <property type="project" value="TreeGrafter"/>
</dbReference>
<feature type="domain" description="HTH lysR-type" evidence="5">
    <location>
        <begin position="7"/>
        <end position="64"/>
    </location>
</feature>
<dbReference type="AlphaFoldDB" id="A0A157SC59"/>
<dbReference type="GO" id="GO:0003677">
    <property type="term" value="F:DNA binding"/>
    <property type="evidence" value="ECO:0007669"/>
    <property type="project" value="UniProtKB-KW"/>
</dbReference>
<protein>
    <submittedName>
        <fullName evidence="6">LysR family transcriptional regulator</fullName>
    </submittedName>
</protein>